<evidence type="ECO:0000313" key="1">
    <source>
        <dbReference type="EMBL" id="GAH83436.1"/>
    </source>
</evidence>
<reference evidence="1" key="1">
    <citation type="journal article" date="2014" name="Front. Microbiol.">
        <title>High frequency of phylogenetically diverse reductive dehalogenase-homologous genes in deep subseafloor sedimentary metagenomes.</title>
        <authorList>
            <person name="Kawai M."/>
            <person name="Futagami T."/>
            <person name="Toyoda A."/>
            <person name="Takaki Y."/>
            <person name="Nishi S."/>
            <person name="Hori S."/>
            <person name="Arai W."/>
            <person name="Tsubouchi T."/>
            <person name="Morono Y."/>
            <person name="Uchiyama I."/>
            <person name="Ito T."/>
            <person name="Fujiyama A."/>
            <person name="Inagaki F."/>
            <person name="Takami H."/>
        </authorList>
    </citation>
    <scope>NUCLEOTIDE SEQUENCE</scope>
    <source>
        <strain evidence="1">Expedition CK06-06</strain>
    </source>
</reference>
<dbReference type="AlphaFoldDB" id="X1ILY2"/>
<protein>
    <recommendedName>
        <fullName evidence="2">HEPN domain-containing protein</fullName>
    </recommendedName>
</protein>
<gene>
    <name evidence="1" type="ORF">S03H2_68431</name>
</gene>
<evidence type="ECO:0008006" key="2">
    <source>
        <dbReference type="Google" id="ProtNLM"/>
    </source>
</evidence>
<feature type="non-terminal residue" evidence="1">
    <location>
        <position position="1"/>
    </location>
</feature>
<dbReference type="EMBL" id="BARU01044991">
    <property type="protein sequence ID" value="GAH83436.1"/>
    <property type="molecule type" value="Genomic_DNA"/>
</dbReference>
<accession>X1ILY2</accession>
<sequence length="47" mass="5508">IRNAFDNRSKADYALKPSLSEKDIKVSLRKAKEFIIFSKNYFKIEQG</sequence>
<proteinExistence type="predicted"/>
<name>X1ILY2_9ZZZZ</name>
<organism evidence="1">
    <name type="scientific">marine sediment metagenome</name>
    <dbReference type="NCBI Taxonomy" id="412755"/>
    <lineage>
        <taxon>unclassified sequences</taxon>
        <taxon>metagenomes</taxon>
        <taxon>ecological metagenomes</taxon>
    </lineage>
</organism>
<comment type="caution">
    <text evidence="1">The sequence shown here is derived from an EMBL/GenBank/DDBJ whole genome shotgun (WGS) entry which is preliminary data.</text>
</comment>